<evidence type="ECO:0000313" key="1">
    <source>
        <dbReference type="EMBL" id="MFC3228642.1"/>
    </source>
</evidence>
<evidence type="ECO:0008006" key="3">
    <source>
        <dbReference type="Google" id="ProtNLM"/>
    </source>
</evidence>
<evidence type="ECO:0000313" key="2">
    <source>
        <dbReference type="Proteomes" id="UP001595528"/>
    </source>
</evidence>
<dbReference type="RefSeq" id="WP_379901961.1">
    <property type="nucleotide sequence ID" value="NZ_JBHRTR010000028.1"/>
</dbReference>
<accession>A0ABV7L1Z9</accession>
<sequence>MALTAILLLGGCSYSQDALWPSVGGDRVDIPPSKAEMADPILSPTQPVLSSGTIMLPELAPVTDTGTAVGQKVLALRGDLQQLRSGIADRNAQLQAVRAEAGQNALRYHGTVAAITTKLQLGTTPANPVLVSQWNQAQDLLDRLSGQVAALDSLSNAVAADSSLANYLLDNARTIYALPGAIDEDHRQLAVLEDEINGTIVVLDRLLTELNEDVNRQSNYVASERSNISTLSAAINAGTMLGPSLQNRSGYASLAGAGFAVPQPGGFADTGRAPLVVIRFDRPNVPYAQPLYNAVSQTLEARPGALFDVVAVASAQGGAGQAALNQNQSRRNAERVMRTLSEMGLPANRVALSSTTAQTGTNEVRIYVR</sequence>
<protein>
    <recommendedName>
        <fullName evidence="3">Magnetosome membrane associated protein MmeA</fullName>
    </recommendedName>
</protein>
<gene>
    <name evidence="1" type="ORF">ACFOGJ_15460</name>
</gene>
<reference evidence="2" key="1">
    <citation type="journal article" date="2019" name="Int. J. Syst. Evol. Microbiol.">
        <title>The Global Catalogue of Microorganisms (GCM) 10K type strain sequencing project: providing services to taxonomists for standard genome sequencing and annotation.</title>
        <authorList>
            <consortium name="The Broad Institute Genomics Platform"/>
            <consortium name="The Broad Institute Genome Sequencing Center for Infectious Disease"/>
            <person name="Wu L."/>
            <person name="Ma J."/>
        </authorList>
    </citation>
    <scope>NUCLEOTIDE SEQUENCE [LARGE SCALE GENOMIC DNA]</scope>
    <source>
        <strain evidence="2">KCTC 42964</strain>
    </source>
</reference>
<dbReference type="Proteomes" id="UP001595528">
    <property type="component" value="Unassembled WGS sequence"/>
</dbReference>
<dbReference type="EMBL" id="JBHRTR010000028">
    <property type="protein sequence ID" value="MFC3228642.1"/>
    <property type="molecule type" value="Genomic_DNA"/>
</dbReference>
<proteinExistence type="predicted"/>
<organism evidence="1 2">
    <name type="scientific">Marinibaculum pumilum</name>
    <dbReference type="NCBI Taxonomy" id="1766165"/>
    <lineage>
        <taxon>Bacteria</taxon>
        <taxon>Pseudomonadati</taxon>
        <taxon>Pseudomonadota</taxon>
        <taxon>Alphaproteobacteria</taxon>
        <taxon>Rhodospirillales</taxon>
        <taxon>Rhodospirillaceae</taxon>
        <taxon>Marinibaculum</taxon>
    </lineage>
</organism>
<keyword evidence="2" id="KW-1185">Reference proteome</keyword>
<name>A0ABV7L1Z9_9PROT</name>
<comment type="caution">
    <text evidence="1">The sequence shown here is derived from an EMBL/GenBank/DDBJ whole genome shotgun (WGS) entry which is preliminary data.</text>
</comment>